<keyword evidence="2" id="KW-1185">Reference proteome</keyword>
<accession>A0ABQ5ETG0</accession>
<evidence type="ECO:0000313" key="1">
    <source>
        <dbReference type="EMBL" id="GJT54244.1"/>
    </source>
</evidence>
<name>A0ABQ5ETG0_9ASTR</name>
<protein>
    <submittedName>
        <fullName evidence="1">Symplekin isoform X2</fullName>
    </submittedName>
</protein>
<gene>
    <name evidence="1" type="ORF">Tco_0989298</name>
</gene>
<organism evidence="1 2">
    <name type="scientific">Tanacetum coccineum</name>
    <dbReference type="NCBI Taxonomy" id="301880"/>
    <lineage>
        <taxon>Eukaryota</taxon>
        <taxon>Viridiplantae</taxon>
        <taxon>Streptophyta</taxon>
        <taxon>Embryophyta</taxon>
        <taxon>Tracheophyta</taxon>
        <taxon>Spermatophyta</taxon>
        <taxon>Magnoliopsida</taxon>
        <taxon>eudicotyledons</taxon>
        <taxon>Gunneridae</taxon>
        <taxon>Pentapetalae</taxon>
        <taxon>asterids</taxon>
        <taxon>campanulids</taxon>
        <taxon>Asterales</taxon>
        <taxon>Asteraceae</taxon>
        <taxon>Asteroideae</taxon>
        <taxon>Anthemideae</taxon>
        <taxon>Anthemidinae</taxon>
        <taxon>Tanacetum</taxon>
    </lineage>
</organism>
<dbReference type="EMBL" id="BQNB010016655">
    <property type="protein sequence ID" value="GJT54244.1"/>
    <property type="molecule type" value="Genomic_DNA"/>
</dbReference>
<proteinExistence type="predicted"/>
<dbReference type="InterPro" id="IPR036041">
    <property type="entry name" value="Ribosome-inact_prot_sf"/>
</dbReference>
<reference evidence="1" key="2">
    <citation type="submission" date="2022-01" db="EMBL/GenBank/DDBJ databases">
        <authorList>
            <person name="Yamashiro T."/>
            <person name="Shiraishi A."/>
            <person name="Satake H."/>
            <person name="Nakayama K."/>
        </authorList>
    </citation>
    <scope>NUCLEOTIDE SEQUENCE</scope>
</reference>
<dbReference type="SUPFAM" id="SSF56371">
    <property type="entry name" value="Ribosome inactivating proteins (RIP)"/>
    <property type="match status" value="1"/>
</dbReference>
<comment type="caution">
    <text evidence="1">The sequence shown here is derived from an EMBL/GenBank/DDBJ whole genome shotgun (WGS) entry which is preliminary data.</text>
</comment>
<evidence type="ECO:0000313" key="2">
    <source>
        <dbReference type="Proteomes" id="UP001151760"/>
    </source>
</evidence>
<sequence length="250" mass="29153">MDVAYRFPLHKYRNEIRNIDFRIEGYFRINIETDENVETKHFTIGDDYGKSLNDLLTTIQGNNRRFGWIWFFVHMLEGFAGQRGEDNLVGVQIGYNSLYTISTNKGKPRSWKKSIVTFVIMYPEALRFVWMNEDLSFIMKREMDIKMEGDYIYMSILPKIWKDVCKAARSKYPFPREYNQPRIQKDKRTVPGCEALKWNRAYAIDALGLHTMSKGHGGNQGGRRHGVAVKVEIRVEVAMCLQVDNAESMA</sequence>
<dbReference type="Proteomes" id="UP001151760">
    <property type="component" value="Unassembled WGS sequence"/>
</dbReference>
<reference evidence="1" key="1">
    <citation type="journal article" date="2022" name="Int. J. Mol. Sci.">
        <title>Draft Genome of Tanacetum Coccineum: Genomic Comparison of Closely Related Tanacetum-Family Plants.</title>
        <authorList>
            <person name="Yamashiro T."/>
            <person name="Shiraishi A."/>
            <person name="Nakayama K."/>
            <person name="Satake H."/>
        </authorList>
    </citation>
    <scope>NUCLEOTIDE SEQUENCE</scope>
</reference>